<reference evidence="1" key="1">
    <citation type="journal article" date="2014" name="Front. Microbiol.">
        <title>High frequency of phylogenetically diverse reductive dehalogenase-homologous genes in deep subseafloor sedimentary metagenomes.</title>
        <authorList>
            <person name="Kawai M."/>
            <person name="Futagami T."/>
            <person name="Toyoda A."/>
            <person name="Takaki Y."/>
            <person name="Nishi S."/>
            <person name="Hori S."/>
            <person name="Arai W."/>
            <person name="Tsubouchi T."/>
            <person name="Morono Y."/>
            <person name="Uchiyama I."/>
            <person name="Ito T."/>
            <person name="Fujiyama A."/>
            <person name="Inagaki F."/>
            <person name="Takami H."/>
        </authorList>
    </citation>
    <scope>NUCLEOTIDE SEQUENCE</scope>
    <source>
        <strain evidence="1">Expedition CK06-06</strain>
    </source>
</reference>
<evidence type="ECO:0000313" key="1">
    <source>
        <dbReference type="EMBL" id="GAG33085.1"/>
    </source>
</evidence>
<proteinExistence type="predicted"/>
<organism evidence="1">
    <name type="scientific">marine sediment metagenome</name>
    <dbReference type="NCBI Taxonomy" id="412755"/>
    <lineage>
        <taxon>unclassified sequences</taxon>
        <taxon>metagenomes</taxon>
        <taxon>ecological metagenomes</taxon>
    </lineage>
</organism>
<feature type="non-terminal residue" evidence="1">
    <location>
        <position position="1"/>
    </location>
</feature>
<comment type="caution">
    <text evidence="1">The sequence shown here is derived from an EMBL/GenBank/DDBJ whole genome shotgun (WGS) entry which is preliminary data.</text>
</comment>
<dbReference type="AlphaFoldDB" id="X0WR09"/>
<dbReference type="EMBL" id="BARS01042832">
    <property type="protein sequence ID" value="GAG33085.1"/>
    <property type="molecule type" value="Genomic_DNA"/>
</dbReference>
<gene>
    <name evidence="1" type="ORF">S01H1_64937</name>
</gene>
<accession>X0WR09</accession>
<name>X0WR09_9ZZZZ</name>
<sequence length="39" mass="4995">QKIIRKRYYYNKLPDDKKIKYKENVQKQYPDLFNQIFNI</sequence>
<protein>
    <submittedName>
        <fullName evidence="1">Uncharacterized protein</fullName>
    </submittedName>
</protein>